<gene>
    <name evidence="10" type="ORF">M427DRAFT_66424</name>
</gene>
<keyword evidence="11" id="KW-1185">Reference proteome</keyword>
<dbReference type="GO" id="GO:0034976">
    <property type="term" value="P:response to endoplasmic reticulum stress"/>
    <property type="evidence" value="ECO:0007669"/>
    <property type="project" value="TreeGrafter"/>
</dbReference>
<dbReference type="EMBL" id="KQ965735">
    <property type="protein sequence ID" value="KXS20406.1"/>
    <property type="molecule type" value="Genomic_DNA"/>
</dbReference>
<dbReference type="AlphaFoldDB" id="A0A139AUI7"/>
<proteinExistence type="predicted"/>
<feature type="compositionally biased region" description="Basic and acidic residues" evidence="7">
    <location>
        <begin position="458"/>
        <end position="469"/>
    </location>
</feature>
<protein>
    <recommendedName>
        <fullName evidence="3">protein disulfide-isomerase</fullName>
        <ecNumber evidence="3">5.3.4.1</ecNumber>
    </recommendedName>
</protein>
<dbReference type="InterPro" id="IPR017937">
    <property type="entry name" value="Thioredoxin_CS"/>
</dbReference>
<name>A0A139AUI7_GONPJ</name>
<keyword evidence="8" id="KW-0732">Signal</keyword>
<dbReference type="InterPro" id="IPR036249">
    <property type="entry name" value="Thioredoxin-like_sf"/>
</dbReference>
<dbReference type="GO" id="GO:0003756">
    <property type="term" value="F:protein disulfide isomerase activity"/>
    <property type="evidence" value="ECO:0007669"/>
    <property type="project" value="UniProtKB-EC"/>
</dbReference>
<dbReference type="SUPFAM" id="SSF52833">
    <property type="entry name" value="Thioredoxin-like"/>
    <property type="match status" value="2"/>
</dbReference>
<evidence type="ECO:0000259" key="9">
    <source>
        <dbReference type="PROSITE" id="PS51352"/>
    </source>
</evidence>
<evidence type="ECO:0000256" key="5">
    <source>
        <dbReference type="ARBA" id="ARBA00023235"/>
    </source>
</evidence>
<dbReference type="InterPro" id="IPR057305">
    <property type="entry name" value="Thioredox_PDIA6_C"/>
</dbReference>
<evidence type="ECO:0000256" key="4">
    <source>
        <dbReference type="ARBA" id="ARBA00023157"/>
    </source>
</evidence>
<keyword evidence="6" id="KW-0676">Redox-active center</keyword>
<feature type="signal peptide" evidence="8">
    <location>
        <begin position="1"/>
        <end position="22"/>
    </location>
</feature>
<sequence length="469" mass="52198">MRVEHLLSTVVTFIAFATAVAALYDRDSDVRVVTAKNFQEEVFGTETVVLAEFFAPWCGHCQRLVPEYKKAAKSLKGLVKVVAIDCDDDAQKPLCGAQQIKGFPTIKVFSPRVSKKNPLSFTKSATDYQGQRTAKAMVDFAISQIPNYVVQVSESRKSAKSLPDFLSLNATELAHVILVSNKKDTPPLYKALANQFRNRLIFGEIKDGEKNLMDKVGVESAPAVKLWPVGEESPLVYEGSLKHDALAKFLEKYAKALPKRKEQSSKASSSEKSAPPPEPEHQEPFNPEVSEIRSQEDLALILQKPGFTVIAFVALEPQYEESVTSHAEVLALLQKSKEALHAQNSPFNSFVWINAVQRGQKLMQDFGVSDMLPSLMVVNSKKKVYRVMTNAFDDAGLTTFFKDVSHQRGRFYTFTSEPVIDKVPKSKAAAQEAVTIHEEAPVPPTEHVQDPELEQERDEAKSSRVKEEL</sequence>
<dbReference type="Pfam" id="PF24541">
    <property type="entry name" value="Thioredox_PDIA6_C"/>
    <property type="match status" value="1"/>
</dbReference>
<dbReference type="GO" id="GO:0015035">
    <property type="term" value="F:protein-disulfide reductase activity"/>
    <property type="evidence" value="ECO:0007669"/>
    <property type="project" value="TreeGrafter"/>
</dbReference>
<evidence type="ECO:0000256" key="8">
    <source>
        <dbReference type="SAM" id="SignalP"/>
    </source>
</evidence>
<evidence type="ECO:0000256" key="2">
    <source>
        <dbReference type="ARBA" id="ARBA00004319"/>
    </source>
</evidence>
<evidence type="ECO:0000313" key="10">
    <source>
        <dbReference type="EMBL" id="KXS20406.1"/>
    </source>
</evidence>
<comment type="subcellular location">
    <subcellularLocation>
        <location evidence="2">Endoplasmic reticulum lumen</location>
    </subcellularLocation>
</comment>
<keyword evidence="5" id="KW-0413">Isomerase</keyword>
<dbReference type="PANTHER" id="PTHR45815:SF3">
    <property type="entry name" value="PROTEIN DISULFIDE-ISOMERASE A6"/>
    <property type="match status" value="1"/>
</dbReference>
<evidence type="ECO:0000256" key="3">
    <source>
        <dbReference type="ARBA" id="ARBA00012723"/>
    </source>
</evidence>
<evidence type="ECO:0000313" key="11">
    <source>
        <dbReference type="Proteomes" id="UP000070544"/>
    </source>
</evidence>
<dbReference type="PROSITE" id="PS00194">
    <property type="entry name" value="THIOREDOXIN_1"/>
    <property type="match status" value="1"/>
</dbReference>
<feature type="region of interest" description="Disordered" evidence="7">
    <location>
        <begin position="428"/>
        <end position="469"/>
    </location>
</feature>
<dbReference type="PANTHER" id="PTHR45815">
    <property type="entry name" value="PROTEIN DISULFIDE-ISOMERASE A6"/>
    <property type="match status" value="1"/>
</dbReference>
<accession>A0A139AUI7</accession>
<feature type="region of interest" description="Disordered" evidence="7">
    <location>
        <begin position="260"/>
        <end position="287"/>
    </location>
</feature>
<dbReference type="PROSITE" id="PS51352">
    <property type="entry name" value="THIOREDOXIN_2"/>
    <property type="match status" value="1"/>
</dbReference>
<dbReference type="Pfam" id="PF00085">
    <property type="entry name" value="Thioredoxin"/>
    <property type="match status" value="1"/>
</dbReference>
<feature type="domain" description="Thioredoxin" evidence="9">
    <location>
        <begin position="11"/>
        <end position="147"/>
    </location>
</feature>
<keyword evidence="4" id="KW-1015">Disulfide bond</keyword>
<evidence type="ECO:0000256" key="6">
    <source>
        <dbReference type="ARBA" id="ARBA00023284"/>
    </source>
</evidence>
<organism evidence="10 11">
    <name type="scientific">Gonapodya prolifera (strain JEL478)</name>
    <name type="common">Monoblepharis prolifera</name>
    <dbReference type="NCBI Taxonomy" id="1344416"/>
    <lineage>
        <taxon>Eukaryota</taxon>
        <taxon>Fungi</taxon>
        <taxon>Fungi incertae sedis</taxon>
        <taxon>Chytridiomycota</taxon>
        <taxon>Chytridiomycota incertae sedis</taxon>
        <taxon>Monoblepharidomycetes</taxon>
        <taxon>Monoblepharidales</taxon>
        <taxon>Gonapodyaceae</taxon>
        <taxon>Gonapodya</taxon>
    </lineage>
</organism>
<dbReference type="GO" id="GO:0005788">
    <property type="term" value="C:endoplasmic reticulum lumen"/>
    <property type="evidence" value="ECO:0007669"/>
    <property type="project" value="UniProtKB-SubCell"/>
</dbReference>
<dbReference type="Gene3D" id="3.40.30.10">
    <property type="entry name" value="Glutaredoxin"/>
    <property type="match status" value="2"/>
</dbReference>
<comment type="catalytic activity">
    <reaction evidence="1">
        <text>Catalyzes the rearrangement of -S-S- bonds in proteins.</text>
        <dbReference type="EC" id="5.3.4.1"/>
    </reaction>
</comment>
<dbReference type="EC" id="5.3.4.1" evidence="3"/>
<dbReference type="STRING" id="1344416.A0A139AUI7"/>
<feature type="chain" id="PRO_5007296403" description="protein disulfide-isomerase" evidence="8">
    <location>
        <begin position="23"/>
        <end position="469"/>
    </location>
</feature>
<evidence type="ECO:0000256" key="1">
    <source>
        <dbReference type="ARBA" id="ARBA00001182"/>
    </source>
</evidence>
<dbReference type="Proteomes" id="UP000070544">
    <property type="component" value="Unassembled WGS sequence"/>
</dbReference>
<evidence type="ECO:0000256" key="7">
    <source>
        <dbReference type="SAM" id="MobiDB-lite"/>
    </source>
</evidence>
<dbReference type="InterPro" id="IPR013766">
    <property type="entry name" value="Thioredoxin_domain"/>
</dbReference>
<reference evidence="10 11" key="1">
    <citation type="journal article" date="2015" name="Genome Biol. Evol.">
        <title>Phylogenomic analyses indicate that early fungi evolved digesting cell walls of algal ancestors of land plants.</title>
        <authorList>
            <person name="Chang Y."/>
            <person name="Wang S."/>
            <person name="Sekimoto S."/>
            <person name="Aerts A.L."/>
            <person name="Choi C."/>
            <person name="Clum A."/>
            <person name="LaButti K.M."/>
            <person name="Lindquist E.A."/>
            <person name="Yee Ngan C."/>
            <person name="Ohm R.A."/>
            <person name="Salamov A.A."/>
            <person name="Grigoriev I.V."/>
            <person name="Spatafora J.W."/>
            <person name="Berbee M.L."/>
        </authorList>
    </citation>
    <scope>NUCLEOTIDE SEQUENCE [LARGE SCALE GENOMIC DNA]</scope>
    <source>
        <strain evidence="10 11">JEL478</strain>
    </source>
</reference>
<dbReference type="OrthoDB" id="427280at2759"/>
<dbReference type="PRINTS" id="PR00421">
    <property type="entry name" value="THIOREDOXIN"/>
</dbReference>